<sequence>MIIDYNLAYARKIMIREPTTSFVGDVVVTLPVSDTHGWAAIGISGRKLHHDANLSLHRIGETICGRESRSLQASRLSQPRDLSSRSCY</sequence>
<name>A0ABR3XSL8_9PEZI</name>
<evidence type="ECO:0000313" key="2">
    <source>
        <dbReference type="Proteomes" id="UP001586593"/>
    </source>
</evidence>
<organism evidence="1 2">
    <name type="scientific">Phialemonium thermophilum</name>
    <dbReference type="NCBI Taxonomy" id="223376"/>
    <lineage>
        <taxon>Eukaryota</taxon>
        <taxon>Fungi</taxon>
        <taxon>Dikarya</taxon>
        <taxon>Ascomycota</taxon>
        <taxon>Pezizomycotina</taxon>
        <taxon>Sordariomycetes</taxon>
        <taxon>Sordariomycetidae</taxon>
        <taxon>Cephalothecales</taxon>
        <taxon>Cephalothecaceae</taxon>
        <taxon>Phialemonium</taxon>
    </lineage>
</organism>
<evidence type="ECO:0008006" key="3">
    <source>
        <dbReference type="Google" id="ProtNLM"/>
    </source>
</evidence>
<proteinExistence type="predicted"/>
<comment type="caution">
    <text evidence="1">The sequence shown here is derived from an EMBL/GenBank/DDBJ whole genome shotgun (WGS) entry which is preliminary data.</text>
</comment>
<gene>
    <name evidence="1" type="ORF">VTK73DRAFT_7771</name>
</gene>
<reference evidence="1 2" key="1">
    <citation type="journal article" date="2024" name="Commun. Biol.">
        <title>Comparative genomic analysis of thermophilic fungi reveals convergent evolutionary adaptations and gene losses.</title>
        <authorList>
            <person name="Steindorff A.S."/>
            <person name="Aguilar-Pontes M.V."/>
            <person name="Robinson A.J."/>
            <person name="Andreopoulos B."/>
            <person name="LaButti K."/>
            <person name="Kuo A."/>
            <person name="Mondo S."/>
            <person name="Riley R."/>
            <person name="Otillar R."/>
            <person name="Haridas S."/>
            <person name="Lipzen A."/>
            <person name="Grimwood J."/>
            <person name="Schmutz J."/>
            <person name="Clum A."/>
            <person name="Reid I.D."/>
            <person name="Moisan M.C."/>
            <person name="Butler G."/>
            <person name="Nguyen T.T.M."/>
            <person name="Dewar K."/>
            <person name="Conant G."/>
            <person name="Drula E."/>
            <person name="Henrissat B."/>
            <person name="Hansel C."/>
            <person name="Singer S."/>
            <person name="Hutchinson M.I."/>
            <person name="de Vries R.P."/>
            <person name="Natvig D.O."/>
            <person name="Powell A.J."/>
            <person name="Tsang A."/>
            <person name="Grigoriev I.V."/>
        </authorList>
    </citation>
    <scope>NUCLEOTIDE SEQUENCE [LARGE SCALE GENOMIC DNA]</scope>
    <source>
        <strain evidence="1 2">ATCC 24622</strain>
    </source>
</reference>
<dbReference type="EMBL" id="JAZHXJ010000051">
    <property type="protein sequence ID" value="KAL1878593.1"/>
    <property type="molecule type" value="Genomic_DNA"/>
</dbReference>
<keyword evidence="2" id="KW-1185">Reference proteome</keyword>
<evidence type="ECO:0000313" key="1">
    <source>
        <dbReference type="EMBL" id="KAL1878593.1"/>
    </source>
</evidence>
<protein>
    <recommendedName>
        <fullName evidence="3">Transcriptional regulator</fullName>
    </recommendedName>
</protein>
<dbReference type="Proteomes" id="UP001586593">
    <property type="component" value="Unassembled WGS sequence"/>
</dbReference>
<accession>A0ABR3XSL8</accession>